<gene>
    <name evidence="1" type="ORF">DPEC_G00185650</name>
</gene>
<evidence type="ECO:0000313" key="1">
    <source>
        <dbReference type="EMBL" id="KAJ8000946.1"/>
    </source>
</evidence>
<name>A0ACC2GBD1_DALPE</name>
<proteinExistence type="predicted"/>
<protein>
    <submittedName>
        <fullName evidence="1">Uncharacterized protein</fullName>
    </submittedName>
</protein>
<accession>A0ACC2GBD1</accession>
<keyword evidence="2" id="KW-1185">Reference proteome</keyword>
<dbReference type="Proteomes" id="UP001157502">
    <property type="component" value="Chromosome 15"/>
</dbReference>
<evidence type="ECO:0000313" key="2">
    <source>
        <dbReference type="Proteomes" id="UP001157502"/>
    </source>
</evidence>
<organism evidence="1 2">
    <name type="scientific">Dallia pectoralis</name>
    <name type="common">Alaska blackfish</name>
    <dbReference type="NCBI Taxonomy" id="75939"/>
    <lineage>
        <taxon>Eukaryota</taxon>
        <taxon>Metazoa</taxon>
        <taxon>Chordata</taxon>
        <taxon>Craniata</taxon>
        <taxon>Vertebrata</taxon>
        <taxon>Euteleostomi</taxon>
        <taxon>Actinopterygii</taxon>
        <taxon>Neopterygii</taxon>
        <taxon>Teleostei</taxon>
        <taxon>Protacanthopterygii</taxon>
        <taxon>Esociformes</taxon>
        <taxon>Umbridae</taxon>
        <taxon>Dallia</taxon>
    </lineage>
</organism>
<reference evidence="1" key="1">
    <citation type="submission" date="2021-05" db="EMBL/GenBank/DDBJ databases">
        <authorList>
            <person name="Pan Q."/>
            <person name="Jouanno E."/>
            <person name="Zahm M."/>
            <person name="Klopp C."/>
            <person name="Cabau C."/>
            <person name="Louis A."/>
            <person name="Berthelot C."/>
            <person name="Parey E."/>
            <person name="Roest Crollius H."/>
            <person name="Montfort J."/>
            <person name="Robinson-Rechavi M."/>
            <person name="Bouchez O."/>
            <person name="Lampietro C."/>
            <person name="Lopez Roques C."/>
            <person name="Donnadieu C."/>
            <person name="Postlethwait J."/>
            <person name="Bobe J."/>
            <person name="Dillon D."/>
            <person name="Chandos A."/>
            <person name="von Hippel F."/>
            <person name="Guiguen Y."/>
        </authorList>
    </citation>
    <scope>NUCLEOTIDE SEQUENCE</scope>
    <source>
        <strain evidence="1">YG-Jan2019</strain>
    </source>
</reference>
<comment type="caution">
    <text evidence="1">The sequence shown here is derived from an EMBL/GenBank/DDBJ whole genome shotgun (WGS) entry which is preliminary data.</text>
</comment>
<sequence>MYALDPSTCLEKPPRSPPPAPTENRAVATIQSVLIDIGHSRSPLMCSWAPDGLLWSDGDVSDTGGMPNERRGRRRAVVQRLEAAVRRSLPVSIAWSSTPLKFPPEIGLPLGNERSH</sequence>
<dbReference type="EMBL" id="CM055742">
    <property type="protein sequence ID" value="KAJ8000946.1"/>
    <property type="molecule type" value="Genomic_DNA"/>
</dbReference>